<dbReference type="EMBL" id="JARKIF010000009">
    <property type="protein sequence ID" value="KAJ7630428.1"/>
    <property type="molecule type" value="Genomic_DNA"/>
</dbReference>
<dbReference type="AlphaFoldDB" id="A0AAD7BTE1"/>
<dbReference type="Pfam" id="PF06991">
    <property type="entry name" value="MFAP1"/>
    <property type="match status" value="1"/>
</dbReference>
<gene>
    <name evidence="4" type="ORF">FB45DRAFT_1027653</name>
</gene>
<accession>A0AAD7BTE1</accession>
<organism evidence="4 5">
    <name type="scientific">Roridomyces roridus</name>
    <dbReference type="NCBI Taxonomy" id="1738132"/>
    <lineage>
        <taxon>Eukaryota</taxon>
        <taxon>Fungi</taxon>
        <taxon>Dikarya</taxon>
        <taxon>Basidiomycota</taxon>
        <taxon>Agaricomycotina</taxon>
        <taxon>Agaricomycetes</taxon>
        <taxon>Agaricomycetidae</taxon>
        <taxon>Agaricales</taxon>
        <taxon>Marasmiineae</taxon>
        <taxon>Mycenaceae</taxon>
        <taxon>Roridomyces</taxon>
    </lineage>
</organism>
<keyword evidence="2" id="KW-1133">Transmembrane helix</keyword>
<feature type="region of interest" description="Disordered" evidence="1">
    <location>
        <begin position="721"/>
        <end position="749"/>
    </location>
</feature>
<dbReference type="Proteomes" id="UP001221142">
    <property type="component" value="Unassembled WGS sequence"/>
</dbReference>
<evidence type="ECO:0000313" key="4">
    <source>
        <dbReference type="EMBL" id="KAJ7630428.1"/>
    </source>
</evidence>
<dbReference type="InterPro" id="IPR036188">
    <property type="entry name" value="FAD/NAD-bd_sf"/>
</dbReference>
<name>A0AAD7BTE1_9AGAR</name>
<protein>
    <submittedName>
        <fullName evidence="4">Splicing factor, Prp19-binding domain-containing protein</fullName>
    </submittedName>
</protein>
<feature type="region of interest" description="Disordered" evidence="1">
    <location>
        <begin position="224"/>
        <end position="274"/>
    </location>
</feature>
<dbReference type="SUPFAM" id="SSF51905">
    <property type="entry name" value="FAD/NAD(P)-binding domain"/>
    <property type="match status" value="1"/>
</dbReference>
<feature type="compositionally biased region" description="Basic and acidic residues" evidence="1">
    <location>
        <begin position="721"/>
        <end position="733"/>
    </location>
</feature>
<feature type="compositionally biased region" description="Basic and acidic residues" evidence="1">
    <location>
        <begin position="224"/>
        <end position="267"/>
    </location>
</feature>
<proteinExistence type="predicted"/>
<evidence type="ECO:0000256" key="2">
    <source>
        <dbReference type="SAM" id="Phobius"/>
    </source>
</evidence>
<keyword evidence="2" id="KW-0472">Membrane</keyword>
<feature type="region of interest" description="Disordered" evidence="1">
    <location>
        <begin position="1"/>
        <end position="179"/>
    </location>
</feature>
<comment type="caution">
    <text evidence="4">The sequence shown here is derived from an EMBL/GenBank/DDBJ whole genome shotgun (WGS) entry which is preliminary data.</text>
</comment>
<feature type="transmembrane region" description="Helical" evidence="2">
    <location>
        <begin position="501"/>
        <end position="527"/>
    </location>
</feature>
<feature type="compositionally biased region" description="Acidic residues" evidence="1">
    <location>
        <begin position="118"/>
        <end position="128"/>
    </location>
</feature>
<feature type="compositionally biased region" description="Acidic residues" evidence="1">
    <location>
        <begin position="98"/>
        <end position="110"/>
    </location>
</feature>
<evidence type="ECO:0000256" key="1">
    <source>
        <dbReference type="SAM" id="MobiDB-lite"/>
    </source>
</evidence>
<feature type="compositionally biased region" description="Basic and acidic residues" evidence="1">
    <location>
        <begin position="148"/>
        <end position="179"/>
    </location>
</feature>
<dbReference type="InterPro" id="IPR009730">
    <property type="entry name" value="MFAP1_C"/>
</dbReference>
<dbReference type="InterPro" id="IPR033194">
    <property type="entry name" value="MFAP1"/>
</dbReference>
<evidence type="ECO:0000259" key="3">
    <source>
        <dbReference type="Pfam" id="PF06991"/>
    </source>
</evidence>
<dbReference type="PANTHER" id="PTHR15327">
    <property type="entry name" value="MICROFIBRIL-ASSOCIATED PROTEIN"/>
    <property type="match status" value="1"/>
</dbReference>
<keyword evidence="5" id="KW-1185">Reference proteome</keyword>
<feature type="compositionally biased region" description="Acidic residues" evidence="1">
    <location>
        <begin position="33"/>
        <end position="56"/>
    </location>
</feature>
<feature type="region of interest" description="Disordered" evidence="1">
    <location>
        <begin position="371"/>
        <end position="393"/>
    </location>
</feature>
<sequence length="892" mass="98819">MSTTTARKQAPRLAAPAVRYWKGKAPKGALEQADSDSEQEEEDAEDIVPEDDEEDEASRPPVPLAQKKSMNVALRDVNISTDGKVIVAGREESGRTLEEEEDESDGSEEEAGVKAESSSEEESDSEEEEKPKLQFRPVFVPKRGRVTIAERDAMDDSEEATQKREAEAEERRKQSHDLVAESIRRELAEKEKEDIIPDVDDTDGLEPEAEFEAWRLRELGRIKKEKEDEMRREEEREEVERRRALPEEQRMKEDLERAQKLRDEKPKGSQSFCKNTGTRVLSIRTPKSSKDTTLRKPPHLPVDVSLLPKVMQVKNFGKRSRTKYTHLLDQDTTVTTGGFGGTAPVKAGGTSTDAGGCFTCGGPHLKKGPLTSLAGSGANAAPTGPRRNWGAPPDSAIPTTQTPTLGVDSSSISIGNGQDTMRIDVPMRSFQGGYYPHLIALYQKLGIEFHRQDFSYSFSVLSGAHKQQMKTTLIYNGASGRNGVGLPSWLQDNLYRKGNSFVAQAFTLGLFILSAVQLFVCYMRLILFAIPPLRSQRWNALTFEQWAVETTPTGPIARWLGFDSVWRDFTQDLLIPLFSAVCTAPKEAINAHPVEEFLDYCWLTFGTHHYVVSKGVRDVVKHLTVQVKNLHLSSRVEDISIDQNDPRCVTIECSTKTGTTKHTGFHHIIFATQANRVGPMLSSYASSLPEGPTRHAVMAQLNCVEAFHYVRTIVINHTDDALAPPDERDRRDLNLVSSPAPSTTTTTTWSPHCVSPAYTMATHILDPPPALKAELSVSVYQTTNPFVEIREDRILSVATLERAVLTMTAKEALRGLYREARPRRWWETAAEAKGGLGPLQGGGSPQSPGIWLCGSYAYAGIPLLEGCVCSARNVYLQICEGEGVSPGPEVDF</sequence>
<reference evidence="4" key="1">
    <citation type="submission" date="2023-03" db="EMBL/GenBank/DDBJ databases">
        <title>Massive genome expansion in bonnet fungi (Mycena s.s.) driven by repeated elements and novel gene families across ecological guilds.</title>
        <authorList>
            <consortium name="Lawrence Berkeley National Laboratory"/>
            <person name="Harder C.B."/>
            <person name="Miyauchi S."/>
            <person name="Viragh M."/>
            <person name="Kuo A."/>
            <person name="Thoen E."/>
            <person name="Andreopoulos B."/>
            <person name="Lu D."/>
            <person name="Skrede I."/>
            <person name="Drula E."/>
            <person name="Henrissat B."/>
            <person name="Morin E."/>
            <person name="Kohler A."/>
            <person name="Barry K."/>
            <person name="LaButti K."/>
            <person name="Morin E."/>
            <person name="Salamov A."/>
            <person name="Lipzen A."/>
            <person name="Mereny Z."/>
            <person name="Hegedus B."/>
            <person name="Baldrian P."/>
            <person name="Stursova M."/>
            <person name="Weitz H."/>
            <person name="Taylor A."/>
            <person name="Grigoriev I.V."/>
            <person name="Nagy L.G."/>
            <person name="Martin F."/>
            <person name="Kauserud H."/>
        </authorList>
    </citation>
    <scope>NUCLEOTIDE SEQUENCE</scope>
    <source>
        <strain evidence="4">9284</strain>
    </source>
</reference>
<evidence type="ECO:0000313" key="5">
    <source>
        <dbReference type="Proteomes" id="UP001221142"/>
    </source>
</evidence>
<feature type="domain" description="Micro-fibrillar-associated protein 1 C-terminal" evidence="3">
    <location>
        <begin position="125"/>
        <end position="332"/>
    </location>
</feature>
<keyword evidence="2" id="KW-0812">Transmembrane</keyword>